<protein>
    <submittedName>
        <fullName evidence="1">Uncharacterized protein</fullName>
    </submittedName>
</protein>
<keyword evidence="3" id="KW-1185">Reference proteome</keyword>
<evidence type="ECO:0000313" key="2">
    <source>
        <dbReference type="EMBL" id="KAK8502028.1"/>
    </source>
</evidence>
<reference evidence="1 3" key="1">
    <citation type="journal article" date="2024" name="G3 (Bethesda)">
        <title>Genome assembly of Hibiscus sabdariffa L. provides insights into metabolisms of medicinal natural products.</title>
        <authorList>
            <person name="Kim T."/>
        </authorList>
    </citation>
    <scope>NUCLEOTIDE SEQUENCE [LARGE SCALE GENOMIC DNA]</scope>
    <source>
        <strain evidence="1">TK-2024</strain>
        <tissue evidence="1">Old leaves</tissue>
    </source>
</reference>
<gene>
    <name evidence="1" type="ORF">V6N12_003367</name>
    <name evidence="2" type="ORF">V6N12_003377</name>
</gene>
<evidence type="ECO:0000313" key="1">
    <source>
        <dbReference type="EMBL" id="KAK8502018.1"/>
    </source>
</evidence>
<organism evidence="1 3">
    <name type="scientific">Hibiscus sabdariffa</name>
    <name type="common">roselle</name>
    <dbReference type="NCBI Taxonomy" id="183260"/>
    <lineage>
        <taxon>Eukaryota</taxon>
        <taxon>Viridiplantae</taxon>
        <taxon>Streptophyta</taxon>
        <taxon>Embryophyta</taxon>
        <taxon>Tracheophyta</taxon>
        <taxon>Spermatophyta</taxon>
        <taxon>Magnoliopsida</taxon>
        <taxon>eudicotyledons</taxon>
        <taxon>Gunneridae</taxon>
        <taxon>Pentapetalae</taxon>
        <taxon>rosids</taxon>
        <taxon>malvids</taxon>
        <taxon>Malvales</taxon>
        <taxon>Malvaceae</taxon>
        <taxon>Malvoideae</taxon>
        <taxon>Hibiscus</taxon>
    </lineage>
</organism>
<evidence type="ECO:0000313" key="3">
    <source>
        <dbReference type="Proteomes" id="UP001472677"/>
    </source>
</evidence>
<dbReference type="InterPro" id="IPR007118">
    <property type="entry name" value="Expan_Lol_pI"/>
</dbReference>
<dbReference type="EMBL" id="JBBPBM010000177">
    <property type="protein sequence ID" value="KAK8502018.1"/>
    <property type="molecule type" value="Genomic_DNA"/>
</dbReference>
<dbReference type="Gene3D" id="2.40.40.10">
    <property type="entry name" value="RlpA-like domain"/>
    <property type="match status" value="1"/>
</dbReference>
<dbReference type="InterPro" id="IPR036908">
    <property type="entry name" value="RlpA-like_sf"/>
</dbReference>
<sequence length="149" mass="16490">MKDGWQMRPFQVLQTDLHLTGSPLRIFRINCTDYRDRMRHLFFPLSLTLFPLGKGKGCWELSMSAIGMIETGIYEAEYKKMDFLGNFLAMLNTTHGYGSGWSNAHSTFYGGGDESGTMGGACGYVNLCGQGYGTNIVALSTDLFNKGLT</sequence>
<accession>A0ABR2B589</accession>
<dbReference type="EMBL" id="JBBPBM010000177">
    <property type="protein sequence ID" value="KAK8502028.1"/>
    <property type="molecule type" value="Genomic_DNA"/>
</dbReference>
<comment type="caution">
    <text evidence="1">The sequence shown here is derived from an EMBL/GenBank/DDBJ whole genome shotgun (WGS) entry which is preliminary data.</text>
</comment>
<dbReference type="PRINTS" id="PR01225">
    <property type="entry name" value="EXPANSNFAMLY"/>
</dbReference>
<dbReference type="PANTHER" id="PTHR31867">
    <property type="entry name" value="EXPANSIN-A15"/>
    <property type="match status" value="1"/>
</dbReference>
<name>A0ABR2B589_9ROSI</name>
<dbReference type="SUPFAM" id="SSF50685">
    <property type="entry name" value="Barwin-like endoglucanases"/>
    <property type="match status" value="1"/>
</dbReference>
<dbReference type="Proteomes" id="UP001472677">
    <property type="component" value="Unassembled WGS sequence"/>
</dbReference>
<proteinExistence type="predicted"/>
<dbReference type="InterPro" id="IPR002963">
    <property type="entry name" value="Expansin"/>
</dbReference>